<dbReference type="PANTHER" id="PTHR32024">
    <property type="entry name" value="TRK SYSTEM POTASSIUM UPTAKE PROTEIN TRKG-RELATED"/>
    <property type="match status" value="1"/>
</dbReference>
<name>K0IJP9_NITGG</name>
<comment type="similarity">
    <text evidence="2">Belongs to the TrkH potassium transport family.</text>
</comment>
<keyword evidence="11" id="KW-1185">Reference proteome</keyword>
<dbReference type="KEGG" id="nga:Ngar_c33750"/>
<dbReference type="InterPro" id="IPR003445">
    <property type="entry name" value="Cat_transpt"/>
</dbReference>
<keyword evidence="6 9" id="KW-1133">Transmembrane helix</keyword>
<feature type="transmembrane region" description="Helical" evidence="9">
    <location>
        <begin position="16"/>
        <end position="34"/>
    </location>
</feature>
<evidence type="ECO:0000256" key="4">
    <source>
        <dbReference type="ARBA" id="ARBA00022475"/>
    </source>
</evidence>
<dbReference type="GO" id="GO:0005886">
    <property type="term" value="C:plasma membrane"/>
    <property type="evidence" value="ECO:0007669"/>
    <property type="project" value="UniProtKB-SubCell"/>
</dbReference>
<dbReference type="Pfam" id="PF02386">
    <property type="entry name" value="TrkH"/>
    <property type="match status" value="1"/>
</dbReference>
<organism evidence="10 11">
    <name type="scientific">Nitrososphaera gargensis (strain Ga9.2)</name>
    <dbReference type="NCBI Taxonomy" id="1237085"/>
    <lineage>
        <taxon>Archaea</taxon>
        <taxon>Nitrososphaerota</taxon>
        <taxon>Nitrososphaeria</taxon>
        <taxon>Nitrososphaerales</taxon>
        <taxon>Nitrososphaeraceae</taxon>
        <taxon>Nitrososphaera</taxon>
    </lineage>
</organism>
<dbReference type="PANTHER" id="PTHR32024:SF2">
    <property type="entry name" value="TRK SYSTEM POTASSIUM UPTAKE PROTEIN TRKG-RELATED"/>
    <property type="match status" value="1"/>
</dbReference>
<keyword evidence="8 9" id="KW-0472">Membrane</keyword>
<dbReference type="GO" id="GO:0030001">
    <property type="term" value="P:metal ion transport"/>
    <property type="evidence" value="ECO:0007669"/>
    <property type="project" value="UniProtKB-ARBA"/>
</dbReference>
<evidence type="ECO:0000256" key="2">
    <source>
        <dbReference type="ARBA" id="ARBA00009137"/>
    </source>
</evidence>
<evidence type="ECO:0000313" key="10">
    <source>
        <dbReference type="EMBL" id="AFU60290.1"/>
    </source>
</evidence>
<accession>K0IJP9</accession>
<keyword evidence="7" id="KW-0406">Ion transport</keyword>
<keyword evidence="5 9" id="KW-0812">Transmembrane</keyword>
<dbReference type="EMBL" id="CP002408">
    <property type="protein sequence ID" value="AFU60290.1"/>
    <property type="molecule type" value="Genomic_DNA"/>
</dbReference>
<evidence type="ECO:0000256" key="1">
    <source>
        <dbReference type="ARBA" id="ARBA00004651"/>
    </source>
</evidence>
<keyword evidence="4" id="KW-1003">Cell membrane</keyword>
<dbReference type="HOGENOM" id="CLU_2313880_0_0_2"/>
<evidence type="ECO:0000256" key="7">
    <source>
        <dbReference type="ARBA" id="ARBA00023065"/>
    </source>
</evidence>
<gene>
    <name evidence="10" type="ordered locus">Ngar_c33750</name>
</gene>
<dbReference type="InParanoid" id="K0IJP9"/>
<dbReference type="GO" id="GO:0008324">
    <property type="term" value="F:monoatomic cation transmembrane transporter activity"/>
    <property type="evidence" value="ECO:0007669"/>
    <property type="project" value="InterPro"/>
</dbReference>
<dbReference type="AlphaFoldDB" id="K0IJP9"/>
<keyword evidence="3" id="KW-0813">Transport</keyword>
<evidence type="ECO:0000256" key="9">
    <source>
        <dbReference type="SAM" id="Phobius"/>
    </source>
</evidence>
<reference evidence="10 11" key="1">
    <citation type="journal article" date="2012" name="Environ. Microbiol.">
        <title>The genome of the ammonia-oxidizing Candidatus Nitrososphaera gargensis: insights into metabolic versatility and environmental adaptations.</title>
        <authorList>
            <person name="Spang A."/>
            <person name="Poehlein A."/>
            <person name="Offre P."/>
            <person name="Zumbragel S."/>
            <person name="Haider S."/>
            <person name="Rychlik N."/>
            <person name="Nowka B."/>
            <person name="Schmeisser C."/>
            <person name="Lebedeva E.V."/>
            <person name="Rattei T."/>
            <person name="Bohm C."/>
            <person name="Schmid M."/>
            <person name="Galushko A."/>
            <person name="Hatzenpichler R."/>
            <person name="Weinmaier T."/>
            <person name="Daniel R."/>
            <person name="Schleper C."/>
            <person name="Spieck E."/>
            <person name="Streit W."/>
            <person name="Wagner M."/>
        </authorList>
    </citation>
    <scope>NUCLEOTIDE SEQUENCE [LARGE SCALE GENOMIC DNA]</scope>
    <source>
        <strain evidence="11">Ga9.2</strain>
    </source>
</reference>
<dbReference type="Proteomes" id="UP000008037">
    <property type="component" value="Chromosome"/>
</dbReference>
<dbReference type="BioCyc" id="CNIT1237085:G1324-3375-MONOMER"/>
<evidence type="ECO:0000256" key="3">
    <source>
        <dbReference type="ARBA" id="ARBA00022448"/>
    </source>
</evidence>
<dbReference type="STRING" id="1237085.Ngar_c33750"/>
<evidence type="ECO:0000256" key="6">
    <source>
        <dbReference type="ARBA" id="ARBA00022989"/>
    </source>
</evidence>
<feature type="transmembrane region" description="Helical" evidence="9">
    <location>
        <begin position="73"/>
        <end position="94"/>
    </location>
</feature>
<evidence type="ECO:0000256" key="5">
    <source>
        <dbReference type="ARBA" id="ARBA00022692"/>
    </source>
</evidence>
<comment type="subcellular location">
    <subcellularLocation>
        <location evidence="1">Cell membrane</location>
        <topology evidence="1">Multi-pass membrane protein</topology>
    </subcellularLocation>
</comment>
<evidence type="ECO:0000256" key="8">
    <source>
        <dbReference type="ARBA" id="ARBA00023136"/>
    </source>
</evidence>
<protein>
    <submittedName>
        <fullName evidence="10">K+ transporter family protein</fullName>
    </submittedName>
</protein>
<sequence>MQVIREVLGIKLVREILIVIGLYIGISTLTRSALSYTMGRSLDDGMFEAVSALSTTGMSTGITSLALDSSSKLMLIANMILGRFEIISVLYIFFSSLRR</sequence>
<proteinExistence type="inferred from homology"/>
<evidence type="ECO:0000313" key="11">
    <source>
        <dbReference type="Proteomes" id="UP000008037"/>
    </source>
</evidence>